<evidence type="ECO:0000256" key="2">
    <source>
        <dbReference type="ARBA" id="ARBA00009853"/>
    </source>
</evidence>
<feature type="domain" description="EamA" evidence="7">
    <location>
        <begin position="7"/>
        <end position="137"/>
    </location>
</feature>
<dbReference type="SUPFAM" id="SSF103481">
    <property type="entry name" value="Multidrug resistance efflux transporter EmrE"/>
    <property type="match status" value="2"/>
</dbReference>
<evidence type="ECO:0000256" key="5">
    <source>
        <dbReference type="ARBA" id="ARBA00023136"/>
    </source>
</evidence>
<keyword evidence="4 6" id="KW-1133">Transmembrane helix</keyword>
<dbReference type="AlphaFoldDB" id="A0A222EAL4"/>
<dbReference type="Proteomes" id="UP000203589">
    <property type="component" value="Chromosome"/>
</dbReference>
<feature type="transmembrane region" description="Helical" evidence="6">
    <location>
        <begin position="178"/>
        <end position="200"/>
    </location>
</feature>
<dbReference type="PANTHER" id="PTHR22911">
    <property type="entry name" value="ACYL-MALONYL CONDENSING ENZYME-RELATED"/>
    <property type="match status" value="1"/>
</dbReference>
<evidence type="ECO:0000256" key="3">
    <source>
        <dbReference type="ARBA" id="ARBA00022692"/>
    </source>
</evidence>
<feature type="transmembrane region" description="Helical" evidence="6">
    <location>
        <begin position="121"/>
        <end position="139"/>
    </location>
</feature>
<feature type="transmembrane region" description="Helical" evidence="6">
    <location>
        <begin position="145"/>
        <end position="166"/>
    </location>
</feature>
<gene>
    <name evidence="8" type="ORF">ANTHELSMS3_04478</name>
</gene>
<keyword evidence="5 6" id="KW-0472">Membrane</keyword>
<accession>A0A222EAL4</accession>
<organism evidence="8 9">
    <name type="scientific">Antarctobacter heliothermus</name>
    <dbReference type="NCBI Taxonomy" id="74033"/>
    <lineage>
        <taxon>Bacteria</taxon>
        <taxon>Pseudomonadati</taxon>
        <taxon>Pseudomonadota</taxon>
        <taxon>Alphaproteobacteria</taxon>
        <taxon>Rhodobacterales</taxon>
        <taxon>Roseobacteraceae</taxon>
        <taxon>Antarctobacter</taxon>
    </lineage>
</organism>
<evidence type="ECO:0000259" key="7">
    <source>
        <dbReference type="Pfam" id="PF00892"/>
    </source>
</evidence>
<evidence type="ECO:0000256" key="1">
    <source>
        <dbReference type="ARBA" id="ARBA00004141"/>
    </source>
</evidence>
<keyword evidence="3 6" id="KW-0812">Transmembrane</keyword>
<protein>
    <submittedName>
        <fullName evidence="8">Riboflavin transporter</fullName>
    </submittedName>
</protein>
<feature type="transmembrane region" description="Helical" evidence="6">
    <location>
        <begin position="35"/>
        <end position="55"/>
    </location>
</feature>
<feature type="transmembrane region" description="Helical" evidence="6">
    <location>
        <begin position="206"/>
        <end position="227"/>
    </location>
</feature>
<feature type="transmembrane region" description="Helical" evidence="6">
    <location>
        <begin position="234"/>
        <end position="254"/>
    </location>
</feature>
<sequence>MDRSAVFGVSLMVGAAAFGAIDSVLVRALAGSVHPFVMGFTRALFGLLIVLPWIIARPDILRSSFRFRHALRAGLKLASLLAFFVAFTTAPLADVTAIAFTSPIFVTIGAWIFLGERPRRLRIIAVLLGFIGVLIVLSPGRQAGISSGLAFALLGALLTALIQLILKPMSGRDSTETLVAWNLIAMVPIAALPAAMVWTTPTLTEWLILALQGVVGAGAMGCITRAFYFAEASLIVPVDFVRLPLVAAMGYFFFAQVAPITTWIGAAVIFAAIVLMARSARAAARMQP</sequence>
<evidence type="ECO:0000313" key="9">
    <source>
        <dbReference type="Proteomes" id="UP000203589"/>
    </source>
</evidence>
<feature type="transmembrane region" description="Helical" evidence="6">
    <location>
        <begin position="75"/>
        <end position="92"/>
    </location>
</feature>
<evidence type="ECO:0000313" key="8">
    <source>
        <dbReference type="EMBL" id="ASP23078.1"/>
    </source>
</evidence>
<reference evidence="8 9" key="1">
    <citation type="submission" date="2017-07" db="EMBL/GenBank/DDBJ databases">
        <title>Genome Sequence of Antarctobacter heliothermus Strain SMS3 Isolated from a culture of the Diatom Skeletonema marinoi.</title>
        <authorList>
            <person name="Topel M."/>
            <person name="Pinder M.I.M."/>
            <person name="Johansson O.N."/>
            <person name="Kourtchenko O."/>
            <person name="Godhe A."/>
            <person name="Clarke A.K."/>
        </authorList>
    </citation>
    <scope>NUCLEOTIDE SEQUENCE [LARGE SCALE GENOMIC DNA]</scope>
    <source>
        <strain evidence="8 9">SMS3</strain>
    </source>
</reference>
<feature type="transmembrane region" description="Helical" evidence="6">
    <location>
        <begin position="260"/>
        <end position="277"/>
    </location>
</feature>
<dbReference type="PANTHER" id="PTHR22911:SF6">
    <property type="entry name" value="SOLUTE CARRIER FAMILY 35 MEMBER G1"/>
    <property type="match status" value="1"/>
</dbReference>
<comment type="subcellular location">
    <subcellularLocation>
        <location evidence="1">Membrane</location>
        <topology evidence="1">Multi-pass membrane protein</topology>
    </subcellularLocation>
</comment>
<evidence type="ECO:0000256" key="6">
    <source>
        <dbReference type="SAM" id="Phobius"/>
    </source>
</evidence>
<name>A0A222EAL4_9RHOB</name>
<evidence type="ECO:0000256" key="4">
    <source>
        <dbReference type="ARBA" id="ARBA00022989"/>
    </source>
</evidence>
<feature type="domain" description="EamA" evidence="7">
    <location>
        <begin position="147"/>
        <end position="277"/>
    </location>
</feature>
<dbReference type="KEGG" id="aht:ANTHELSMS3_04478"/>
<dbReference type="GO" id="GO:0016020">
    <property type="term" value="C:membrane"/>
    <property type="evidence" value="ECO:0007669"/>
    <property type="project" value="UniProtKB-SubCell"/>
</dbReference>
<dbReference type="Pfam" id="PF00892">
    <property type="entry name" value="EamA"/>
    <property type="match status" value="2"/>
</dbReference>
<dbReference type="InterPro" id="IPR037185">
    <property type="entry name" value="EmrE-like"/>
</dbReference>
<feature type="transmembrane region" description="Helical" evidence="6">
    <location>
        <begin position="98"/>
        <end position="114"/>
    </location>
</feature>
<dbReference type="InterPro" id="IPR000620">
    <property type="entry name" value="EamA_dom"/>
</dbReference>
<comment type="similarity">
    <text evidence="2">Belongs to the drug/metabolite transporter (DMT) superfamily. 10 TMS drug/metabolite exporter (DME) (TC 2.A.7.3) family.</text>
</comment>
<keyword evidence="9" id="KW-1185">Reference proteome</keyword>
<dbReference type="EMBL" id="CP022540">
    <property type="protein sequence ID" value="ASP23078.1"/>
    <property type="molecule type" value="Genomic_DNA"/>
</dbReference>
<proteinExistence type="inferred from homology"/>